<sequence>MINLDHKIKRKEKPQRLIYEVHGKVSYMKELRELGLDFEEIKKIVDKEFPSITNPLHSSESDLSSSSVDKEI</sequence>
<evidence type="ECO:0000256" key="1">
    <source>
        <dbReference type="SAM" id="MobiDB-lite"/>
    </source>
</evidence>
<gene>
    <name evidence="2" type="ORF">VP01_1038g8</name>
</gene>
<dbReference type="EMBL" id="LAVV01000432">
    <property type="protein sequence ID" value="KNZ64354.1"/>
    <property type="molecule type" value="Genomic_DNA"/>
</dbReference>
<organism evidence="2 3">
    <name type="scientific">Puccinia sorghi</name>
    <dbReference type="NCBI Taxonomy" id="27349"/>
    <lineage>
        <taxon>Eukaryota</taxon>
        <taxon>Fungi</taxon>
        <taxon>Dikarya</taxon>
        <taxon>Basidiomycota</taxon>
        <taxon>Pucciniomycotina</taxon>
        <taxon>Pucciniomycetes</taxon>
        <taxon>Pucciniales</taxon>
        <taxon>Pucciniaceae</taxon>
        <taxon>Puccinia</taxon>
    </lineage>
</organism>
<name>A0A0L6VUP0_9BASI</name>
<evidence type="ECO:0000313" key="2">
    <source>
        <dbReference type="EMBL" id="KNZ64354.1"/>
    </source>
</evidence>
<dbReference type="VEuPathDB" id="FungiDB:VP01_1038g8"/>
<keyword evidence="3" id="KW-1185">Reference proteome</keyword>
<evidence type="ECO:0000313" key="3">
    <source>
        <dbReference type="Proteomes" id="UP000037035"/>
    </source>
</evidence>
<protein>
    <submittedName>
        <fullName evidence="2">Uncharacterized protein</fullName>
    </submittedName>
</protein>
<feature type="compositionally biased region" description="Low complexity" evidence="1">
    <location>
        <begin position="61"/>
        <end position="72"/>
    </location>
</feature>
<feature type="region of interest" description="Disordered" evidence="1">
    <location>
        <begin position="51"/>
        <end position="72"/>
    </location>
</feature>
<dbReference type="AlphaFoldDB" id="A0A0L6VUP0"/>
<reference evidence="2 3" key="1">
    <citation type="submission" date="2015-08" db="EMBL/GenBank/DDBJ databases">
        <title>Next Generation Sequencing and Analysis of the Genome of Puccinia sorghi L Schw, the Causal Agent of Maize Common Rust.</title>
        <authorList>
            <person name="Rochi L."/>
            <person name="Burguener G."/>
            <person name="Darino M."/>
            <person name="Turjanski A."/>
            <person name="Kreff E."/>
            <person name="Dieguez M.J."/>
            <person name="Sacco F."/>
        </authorList>
    </citation>
    <scope>NUCLEOTIDE SEQUENCE [LARGE SCALE GENOMIC DNA]</scope>
    <source>
        <strain evidence="2 3">RO10H11247</strain>
    </source>
</reference>
<comment type="caution">
    <text evidence="2">The sequence shown here is derived from an EMBL/GenBank/DDBJ whole genome shotgun (WGS) entry which is preliminary data.</text>
</comment>
<dbReference type="Proteomes" id="UP000037035">
    <property type="component" value="Unassembled WGS sequence"/>
</dbReference>
<dbReference type="OrthoDB" id="10522916at2759"/>
<accession>A0A0L6VUP0</accession>
<proteinExistence type="predicted"/>